<dbReference type="GO" id="GO:0030420">
    <property type="term" value="P:establishment of competence for transformation"/>
    <property type="evidence" value="ECO:0007669"/>
    <property type="project" value="InterPro"/>
</dbReference>
<dbReference type="EMBL" id="LARY01000002">
    <property type="protein sequence ID" value="RDX00908.1"/>
    <property type="molecule type" value="Genomic_DNA"/>
</dbReference>
<evidence type="ECO:0000313" key="2">
    <source>
        <dbReference type="Proteomes" id="UP000257055"/>
    </source>
</evidence>
<comment type="caution">
    <text evidence="1">The sequence shown here is derived from an EMBL/GenBank/DDBJ whole genome shotgun (WGS) entry which is preliminary data.</text>
</comment>
<name>A0A3D8TPU1_9LIST</name>
<accession>A0A3D8TPU1</accession>
<protein>
    <submittedName>
        <fullName evidence="1">Competence protein</fullName>
    </submittedName>
</protein>
<dbReference type="PIRSF" id="PIRSF011560">
    <property type="entry name" value="ComK"/>
    <property type="match status" value="1"/>
</dbReference>
<evidence type="ECO:0000313" key="1">
    <source>
        <dbReference type="EMBL" id="RDX00908.1"/>
    </source>
</evidence>
<sequence>MKKMQDQQIYEVNPHTMIILPYKAGGSLYSEVMELGSHSISKFTPFELIKTSCKYFGANYDGRKEGTKHLIGITHKPPIIIDPISFTYAFPTTSPQNPHCVWIFPQHIKDYQSADNNQTFIRFANLETVVLDISISSFNNQIARTSMLHMKFSQKMRKIESQIPQTSMFFPPSNYVAESFLGYRRTPSNNNQPPDDPPRK</sequence>
<dbReference type="InterPro" id="IPR010461">
    <property type="entry name" value="ComK"/>
</dbReference>
<proteinExistence type="predicted"/>
<dbReference type="Pfam" id="PF06338">
    <property type="entry name" value="ComK"/>
    <property type="match status" value="1"/>
</dbReference>
<keyword evidence="2" id="KW-1185">Reference proteome</keyword>
<reference evidence="2" key="1">
    <citation type="submission" date="2015-04" db="EMBL/GenBank/DDBJ databases">
        <authorList>
            <person name="Schardt J."/>
            <person name="Mueller-Herbst S."/>
            <person name="Scherer S."/>
            <person name="Huptas C."/>
        </authorList>
    </citation>
    <scope>NUCLEOTIDE SEQUENCE [LARGE SCALE GENOMIC DNA]</scope>
    <source>
        <strain evidence="2">Kiel-L1</strain>
    </source>
</reference>
<organism evidence="1 2">
    <name type="scientific">Listeria kieliensis</name>
    <dbReference type="NCBI Taxonomy" id="1621700"/>
    <lineage>
        <taxon>Bacteria</taxon>
        <taxon>Bacillati</taxon>
        <taxon>Bacillota</taxon>
        <taxon>Bacilli</taxon>
        <taxon>Bacillales</taxon>
        <taxon>Listeriaceae</taxon>
        <taxon>Listeria</taxon>
    </lineage>
</organism>
<dbReference type="RefSeq" id="WP_115753157.1">
    <property type="nucleotide sequence ID" value="NZ_LARY01000002.1"/>
</dbReference>
<dbReference type="Proteomes" id="UP000257055">
    <property type="component" value="Unassembled WGS sequence"/>
</dbReference>
<gene>
    <name evidence="1" type="ORF">UR08_08050</name>
</gene>
<dbReference type="AlphaFoldDB" id="A0A3D8TPU1"/>